<dbReference type="EMBL" id="UYRU01085595">
    <property type="protein sequence ID" value="VDN34610.1"/>
    <property type="molecule type" value="Genomic_DNA"/>
</dbReference>
<dbReference type="Proteomes" id="UP000281553">
    <property type="component" value="Unassembled WGS sequence"/>
</dbReference>
<sequence>MNDTAAPYYEPHLSVLHFLELPIGEQLANMKIEDGDVKEKSKEPVAETHEEAPAEQAKTELPIGEQLAKMKIEDGDAKDSEKPKEPVAEPHEEAPAEQAKTGPEKEVAVEEKKEVESSEPKPAETMEAEEKEKEAEDQPAN</sequence>
<feature type="compositionally biased region" description="Basic and acidic residues" evidence="1">
    <location>
        <begin position="34"/>
        <end position="52"/>
    </location>
</feature>
<gene>
    <name evidence="2" type="ORF">DILT_LOCUS16552</name>
</gene>
<feature type="compositionally biased region" description="Basic and acidic residues" evidence="1">
    <location>
        <begin position="68"/>
        <end position="94"/>
    </location>
</feature>
<reference evidence="2 3" key="1">
    <citation type="submission" date="2018-11" db="EMBL/GenBank/DDBJ databases">
        <authorList>
            <consortium name="Pathogen Informatics"/>
        </authorList>
    </citation>
    <scope>NUCLEOTIDE SEQUENCE [LARGE SCALE GENOMIC DNA]</scope>
</reference>
<evidence type="ECO:0000313" key="3">
    <source>
        <dbReference type="Proteomes" id="UP000281553"/>
    </source>
</evidence>
<feature type="compositionally biased region" description="Basic and acidic residues" evidence="1">
    <location>
        <begin position="102"/>
        <end position="141"/>
    </location>
</feature>
<keyword evidence="3" id="KW-1185">Reference proteome</keyword>
<feature type="region of interest" description="Disordered" evidence="1">
    <location>
        <begin position="34"/>
        <end position="141"/>
    </location>
</feature>
<protein>
    <submittedName>
        <fullName evidence="2">Uncharacterized protein</fullName>
    </submittedName>
</protein>
<dbReference type="AlphaFoldDB" id="A0A3P7N4P6"/>
<evidence type="ECO:0000313" key="2">
    <source>
        <dbReference type="EMBL" id="VDN34610.1"/>
    </source>
</evidence>
<organism evidence="2 3">
    <name type="scientific">Dibothriocephalus latus</name>
    <name type="common">Fish tapeworm</name>
    <name type="synonym">Diphyllobothrium latum</name>
    <dbReference type="NCBI Taxonomy" id="60516"/>
    <lineage>
        <taxon>Eukaryota</taxon>
        <taxon>Metazoa</taxon>
        <taxon>Spiralia</taxon>
        <taxon>Lophotrochozoa</taxon>
        <taxon>Platyhelminthes</taxon>
        <taxon>Cestoda</taxon>
        <taxon>Eucestoda</taxon>
        <taxon>Diphyllobothriidea</taxon>
        <taxon>Diphyllobothriidae</taxon>
        <taxon>Dibothriocephalus</taxon>
    </lineage>
</organism>
<evidence type="ECO:0000256" key="1">
    <source>
        <dbReference type="SAM" id="MobiDB-lite"/>
    </source>
</evidence>
<name>A0A3P7N4P6_DIBLA</name>
<proteinExistence type="predicted"/>
<accession>A0A3P7N4P6</accession>